<sequence>MTSLNQWLQKHRRPKSAVYLPSTSPTPEKCENRRTMSWAQPLSQQQQYQQQQIQQQRENPSHYREHTSSVRTSLDCGFTIPVRNTSKHYQLDSELQAKVDRVVSSDKIRLLSQRVQRQRIQSMCSCPPGASDTMTTLPIMNIVSSPIQEEEYSDYHPQHQQQPKKQKRTSDHHQHYHYQQYHPIPNHRSSYTSPPPPPHHYS</sequence>
<dbReference type="EMBL" id="JAIXMP010000030">
    <property type="protein sequence ID" value="KAI9251496.1"/>
    <property type="molecule type" value="Genomic_DNA"/>
</dbReference>
<dbReference type="Proteomes" id="UP001209540">
    <property type="component" value="Unassembled WGS sequence"/>
</dbReference>
<feature type="region of interest" description="Disordered" evidence="1">
    <location>
        <begin position="150"/>
        <end position="202"/>
    </location>
</feature>
<evidence type="ECO:0000256" key="1">
    <source>
        <dbReference type="SAM" id="MobiDB-lite"/>
    </source>
</evidence>
<dbReference type="AlphaFoldDB" id="A0AAD5P9R2"/>
<name>A0AAD5P9R2_9FUNG</name>
<comment type="caution">
    <text evidence="2">The sequence shown here is derived from an EMBL/GenBank/DDBJ whole genome shotgun (WGS) entry which is preliminary data.</text>
</comment>
<reference evidence="2" key="1">
    <citation type="journal article" date="2022" name="IScience">
        <title>Evolution of zygomycete secretomes and the origins of terrestrial fungal ecologies.</title>
        <authorList>
            <person name="Chang Y."/>
            <person name="Wang Y."/>
            <person name="Mondo S."/>
            <person name="Ahrendt S."/>
            <person name="Andreopoulos W."/>
            <person name="Barry K."/>
            <person name="Beard J."/>
            <person name="Benny G.L."/>
            <person name="Blankenship S."/>
            <person name="Bonito G."/>
            <person name="Cuomo C."/>
            <person name="Desiro A."/>
            <person name="Gervers K.A."/>
            <person name="Hundley H."/>
            <person name="Kuo A."/>
            <person name="LaButti K."/>
            <person name="Lang B.F."/>
            <person name="Lipzen A."/>
            <person name="O'Donnell K."/>
            <person name="Pangilinan J."/>
            <person name="Reynolds N."/>
            <person name="Sandor L."/>
            <person name="Smith M.E."/>
            <person name="Tsang A."/>
            <person name="Grigoriev I.V."/>
            <person name="Stajich J.E."/>
            <person name="Spatafora J.W."/>
        </authorList>
    </citation>
    <scope>NUCLEOTIDE SEQUENCE</scope>
    <source>
        <strain evidence="2">RSA 2281</strain>
    </source>
</reference>
<proteinExistence type="predicted"/>
<accession>A0AAD5P9R2</accession>
<organism evidence="2 3">
    <name type="scientific">Phascolomyces articulosus</name>
    <dbReference type="NCBI Taxonomy" id="60185"/>
    <lineage>
        <taxon>Eukaryota</taxon>
        <taxon>Fungi</taxon>
        <taxon>Fungi incertae sedis</taxon>
        <taxon>Mucoromycota</taxon>
        <taxon>Mucoromycotina</taxon>
        <taxon>Mucoromycetes</taxon>
        <taxon>Mucorales</taxon>
        <taxon>Lichtheimiaceae</taxon>
        <taxon>Phascolomyces</taxon>
    </lineage>
</organism>
<evidence type="ECO:0000313" key="2">
    <source>
        <dbReference type="EMBL" id="KAI9251496.1"/>
    </source>
</evidence>
<evidence type="ECO:0000313" key="3">
    <source>
        <dbReference type="Proteomes" id="UP001209540"/>
    </source>
</evidence>
<feature type="compositionally biased region" description="Pro residues" evidence="1">
    <location>
        <begin position="193"/>
        <end position="202"/>
    </location>
</feature>
<protein>
    <submittedName>
        <fullName evidence="2">Uncharacterized protein</fullName>
    </submittedName>
</protein>
<gene>
    <name evidence="2" type="ORF">BDA99DRAFT_522021</name>
</gene>
<reference evidence="2" key="2">
    <citation type="submission" date="2023-02" db="EMBL/GenBank/DDBJ databases">
        <authorList>
            <consortium name="DOE Joint Genome Institute"/>
            <person name="Mondo S.J."/>
            <person name="Chang Y."/>
            <person name="Wang Y."/>
            <person name="Ahrendt S."/>
            <person name="Andreopoulos W."/>
            <person name="Barry K."/>
            <person name="Beard J."/>
            <person name="Benny G.L."/>
            <person name="Blankenship S."/>
            <person name="Bonito G."/>
            <person name="Cuomo C."/>
            <person name="Desiro A."/>
            <person name="Gervers K.A."/>
            <person name="Hundley H."/>
            <person name="Kuo A."/>
            <person name="LaButti K."/>
            <person name="Lang B.F."/>
            <person name="Lipzen A."/>
            <person name="O'Donnell K."/>
            <person name="Pangilinan J."/>
            <person name="Reynolds N."/>
            <person name="Sandor L."/>
            <person name="Smith M.W."/>
            <person name="Tsang A."/>
            <person name="Grigoriev I.V."/>
            <person name="Stajich J.E."/>
            <person name="Spatafora J.W."/>
        </authorList>
    </citation>
    <scope>NUCLEOTIDE SEQUENCE</scope>
    <source>
        <strain evidence="2">RSA 2281</strain>
    </source>
</reference>
<keyword evidence="3" id="KW-1185">Reference proteome</keyword>
<feature type="region of interest" description="Disordered" evidence="1">
    <location>
        <begin position="1"/>
        <end position="33"/>
    </location>
</feature>